<dbReference type="GO" id="GO:0016301">
    <property type="term" value="F:kinase activity"/>
    <property type="evidence" value="ECO:0007669"/>
    <property type="project" value="UniProtKB-KW"/>
</dbReference>
<dbReference type="InterPro" id="IPR002575">
    <property type="entry name" value="Aminoglycoside_PTrfase"/>
</dbReference>
<name>A0A5N6F0L9_9EURO</name>
<dbReference type="CDD" id="cd05120">
    <property type="entry name" value="APH_ChoK_like"/>
    <property type="match status" value="1"/>
</dbReference>
<keyword evidence="2" id="KW-0808">Transferase</keyword>
<evidence type="ECO:0000259" key="1">
    <source>
        <dbReference type="Pfam" id="PF01636"/>
    </source>
</evidence>
<sequence length="275" mass="32151">MLDTEDQQTTTQPVDSGPRVTLLYSVPEFATPDPASIKQTVTSENTIFSWAKNMIFVKQNTETLPIPKVLAYYSYGPIPRDIDDYGSLYDTYIFMDYVEGQSLDKGWGTYDGITKSYIASQLKEYLCQLRQISHRNYIGSADLGPVTDPILERHHNKDLPFDSEEAFNNAIIEVYQSTTPKRHIKSFLAGMLSQKRHQIVFTHGDLRLQNIMVNNGHVSGIVHWKFSGWYPEYWEFSRALYVWRWQNDWIDYLLQVLEPYYAEYGVHRFLMETLW</sequence>
<dbReference type="EMBL" id="ML733406">
    <property type="protein sequence ID" value="KAB8223371.1"/>
    <property type="molecule type" value="Genomic_DNA"/>
</dbReference>
<dbReference type="Proteomes" id="UP000326799">
    <property type="component" value="Unassembled WGS sequence"/>
</dbReference>
<dbReference type="InterPro" id="IPR051678">
    <property type="entry name" value="AGP_Transferase"/>
</dbReference>
<evidence type="ECO:0000313" key="3">
    <source>
        <dbReference type="Proteomes" id="UP000326799"/>
    </source>
</evidence>
<dbReference type="PANTHER" id="PTHR21310">
    <property type="entry name" value="AMINOGLYCOSIDE PHOSPHOTRANSFERASE-RELATED-RELATED"/>
    <property type="match status" value="1"/>
</dbReference>
<dbReference type="InterPro" id="IPR011009">
    <property type="entry name" value="Kinase-like_dom_sf"/>
</dbReference>
<dbReference type="PANTHER" id="PTHR21310:SF54">
    <property type="entry name" value="AMINOGLYCOSIDE PHOSPHOTRANSFERASE DOMAIN-CONTAINING PROTEIN"/>
    <property type="match status" value="1"/>
</dbReference>
<proteinExistence type="predicted"/>
<evidence type="ECO:0000313" key="2">
    <source>
        <dbReference type="EMBL" id="KAB8223371.1"/>
    </source>
</evidence>
<dbReference type="SUPFAM" id="SSF56112">
    <property type="entry name" value="Protein kinase-like (PK-like)"/>
    <property type="match status" value="1"/>
</dbReference>
<reference evidence="2 3" key="1">
    <citation type="submission" date="2019-04" db="EMBL/GenBank/DDBJ databases">
        <title>Fungal friends and foes A comparative genomics study of 23 Aspergillus species from section Flavi.</title>
        <authorList>
            <consortium name="DOE Joint Genome Institute"/>
            <person name="Kjaerbolling I."/>
            <person name="Vesth T.C."/>
            <person name="Frisvad J.C."/>
            <person name="Nybo J.L."/>
            <person name="Theobald S."/>
            <person name="Kildgaard S."/>
            <person name="Petersen T.I."/>
            <person name="Kuo A."/>
            <person name="Sato A."/>
            <person name="Lyhne E.K."/>
            <person name="Kogle M.E."/>
            <person name="Wiebenga A."/>
            <person name="Kun R.S."/>
            <person name="Lubbers R.J."/>
            <person name="Makela M.R."/>
            <person name="Barry K."/>
            <person name="Chovatia M."/>
            <person name="Clum A."/>
            <person name="Daum C."/>
            <person name="Haridas S."/>
            <person name="He G."/>
            <person name="LaButti K."/>
            <person name="Lipzen A."/>
            <person name="Mondo S."/>
            <person name="Pangilinan J."/>
            <person name="Riley R."/>
            <person name="Salamov A."/>
            <person name="Simmons B.A."/>
            <person name="Magnuson J.K."/>
            <person name="Henrissat B."/>
            <person name="Mortensen U.H."/>
            <person name="Larsen T.O."/>
            <person name="De vries R.P."/>
            <person name="Grigoriev I.V."/>
            <person name="Machida M."/>
            <person name="Baker S.E."/>
            <person name="Andersen M.R."/>
        </authorList>
    </citation>
    <scope>NUCLEOTIDE SEQUENCE [LARGE SCALE GENOMIC DNA]</scope>
    <source>
        <strain evidence="2 3">CBS 126849</strain>
    </source>
</reference>
<organism evidence="2 3">
    <name type="scientific">Aspergillus novoparasiticus</name>
    <dbReference type="NCBI Taxonomy" id="986946"/>
    <lineage>
        <taxon>Eukaryota</taxon>
        <taxon>Fungi</taxon>
        <taxon>Dikarya</taxon>
        <taxon>Ascomycota</taxon>
        <taxon>Pezizomycotina</taxon>
        <taxon>Eurotiomycetes</taxon>
        <taxon>Eurotiomycetidae</taxon>
        <taxon>Eurotiales</taxon>
        <taxon>Aspergillaceae</taxon>
        <taxon>Aspergillus</taxon>
        <taxon>Aspergillus subgen. Circumdati</taxon>
    </lineage>
</organism>
<gene>
    <name evidence="2" type="ORF">BDV33DRAFT_228518</name>
</gene>
<dbReference type="Pfam" id="PF01636">
    <property type="entry name" value="APH"/>
    <property type="match status" value="1"/>
</dbReference>
<keyword evidence="2" id="KW-0418">Kinase</keyword>
<dbReference type="AlphaFoldDB" id="A0A5N6F0L9"/>
<keyword evidence="3" id="KW-1185">Reference proteome</keyword>
<dbReference type="Gene3D" id="3.90.1200.10">
    <property type="match status" value="1"/>
</dbReference>
<protein>
    <submittedName>
        <fullName evidence="2">Kinase-like domain-containing protein</fullName>
    </submittedName>
</protein>
<feature type="domain" description="Aminoglycoside phosphotransferase" evidence="1">
    <location>
        <begin position="77"/>
        <end position="264"/>
    </location>
</feature>
<accession>A0A5N6F0L9</accession>